<evidence type="ECO:0000256" key="3">
    <source>
        <dbReference type="ARBA" id="ARBA00022519"/>
    </source>
</evidence>
<evidence type="ECO:0000259" key="10">
    <source>
        <dbReference type="Pfam" id="PF08019"/>
    </source>
</evidence>
<feature type="domain" description="Sulfatase N-terminal" evidence="9">
    <location>
        <begin position="216"/>
        <end position="496"/>
    </location>
</feature>
<comment type="subcellular location">
    <subcellularLocation>
        <location evidence="1">Cell inner membrane</location>
        <topology evidence="1">Multi-pass membrane protein</topology>
    </subcellularLocation>
</comment>
<keyword evidence="7 8" id="KW-0472">Membrane</keyword>
<evidence type="ECO:0000256" key="4">
    <source>
        <dbReference type="ARBA" id="ARBA00022679"/>
    </source>
</evidence>
<dbReference type="Gene3D" id="3.40.720.10">
    <property type="entry name" value="Alkaline Phosphatase, subunit A"/>
    <property type="match status" value="1"/>
</dbReference>
<evidence type="ECO:0000313" key="11">
    <source>
        <dbReference type="EMBL" id="MFC3934848.1"/>
    </source>
</evidence>
<reference evidence="12" key="1">
    <citation type="journal article" date="2019" name="Int. J. Syst. Evol. Microbiol.">
        <title>The Global Catalogue of Microorganisms (GCM) 10K type strain sequencing project: providing services to taxonomists for standard genome sequencing and annotation.</title>
        <authorList>
            <consortium name="The Broad Institute Genomics Platform"/>
            <consortium name="The Broad Institute Genome Sequencing Center for Infectious Disease"/>
            <person name="Wu L."/>
            <person name="Ma J."/>
        </authorList>
    </citation>
    <scope>NUCLEOTIDE SEQUENCE [LARGE SCALE GENOMIC DNA]</scope>
    <source>
        <strain evidence="12">CCUG 2113</strain>
    </source>
</reference>
<organism evidence="11 12">
    <name type="scientific">Acidovorax facilis</name>
    <dbReference type="NCBI Taxonomy" id="12917"/>
    <lineage>
        <taxon>Bacteria</taxon>
        <taxon>Pseudomonadati</taxon>
        <taxon>Pseudomonadota</taxon>
        <taxon>Betaproteobacteria</taxon>
        <taxon>Burkholderiales</taxon>
        <taxon>Comamonadaceae</taxon>
        <taxon>Acidovorax</taxon>
    </lineage>
</organism>
<feature type="transmembrane region" description="Helical" evidence="8">
    <location>
        <begin position="141"/>
        <end position="166"/>
    </location>
</feature>
<evidence type="ECO:0000256" key="8">
    <source>
        <dbReference type="SAM" id="Phobius"/>
    </source>
</evidence>
<dbReference type="CDD" id="cd16017">
    <property type="entry name" value="LptA"/>
    <property type="match status" value="1"/>
</dbReference>
<evidence type="ECO:0000259" key="9">
    <source>
        <dbReference type="Pfam" id="PF00884"/>
    </source>
</evidence>
<evidence type="ECO:0000256" key="2">
    <source>
        <dbReference type="ARBA" id="ARBA00022475"/>
    </source>
</evidence>
<evidence type="ECO:0000256" key="7">
    <source>
        <dbReference type="ARBA" id="ARBA00023136"/>
    </source>
</evidence>
<keyword evidence="5 8" id="KW-0812">Transmembrane</keyword>
<dbReference type="InterPro" id="IPR017850">
    <property type="entry name" value="Alkaline_phosphatase_core_sf"/>
</dbReference>
<keyword evidence="2" id="KW-1003">Cell membrane</keyword>
<dbReference type="InterPro" id="IPR012549">
    <property type="entry name" value="EptA-like_N"/>
</dbReference>
<feature type="domain" description="Phosphoethanolamine transferase N-terminal" evidence="10">
    <location>
        <begin position="49"/>
        <end position="191"/>
    </location>
</feature>
<comment type="caution">
    <text evidence="11">The sequence shown here is derived from an EMBL/GenBank/DDBJ whole genome shotgun (WGS) entry which is preliminary data.</text>
</comment>
<dbReference type="GO" id="GO:0016740">
    <property type="term" value="F:transferase activity"/>
    <property type="evidence" value="ECO:0007669"/>
    <property type="project" value="UniProtKB-KW"/>
</dbReference>
<keyword evidence="6 8" id="KW-1133">Transmembrane helix</keyword>
<gene>
    <name evidence="11" type="primary">eptA</name>
    <name evidence="11" type="ORF">ACFOW3_09430</name>
</gene>
<dbReference type="SUPFAM" id="SSF53649">
    <property type="entry name" value="Alkaline phosphatase-like"/>
    <property type="match status" value="1"/>
</dbReference>
<evidence type="ECO:0000256" key="6">
    <source>
        <dbReference type="ARBA" id="ARBA00022989"/>
    </source>
</evidence>
<dbReference type="EMBL" id="JBHSAJ010000025">
    <property type="protein sequence ID" value="MFC3934848.1"/>
    <property type="molecule type" value="Genomic_DNA"/>
</dbReference>
<keyword evidence="4 11" id="KW-0808">Transferase</keyword>
<dbReference type="InterPro" id="IPR040423">
    <property type="entry name" value="PEA_transferase"/>
</dbReference>
<keyword evidence="12" id="KW-1185">Reference proteome</keyword>
<feature type="transmembrane region" description="Helical" evidence="8">
    <location>
        <begin position="67"/>
        <end position="88"/>
    </location>
</feature>
<dbReference type="NCBIfam" id="NF007160">
    <property type="entry name" value="PRK09598.1"/>
    <property type="match status" value="1"/>
</dbReference>
<dbReference type="Pfam" id="PF00884">
    <property type="entry name" value="Sulfatase"/>
    <property type="match status" value="1"/>
</dbReference>
<feature type="transmembrane region" description="Helical" evidence="8">
    <location>
        <begin position="108"/>
        <end position="129"/>
    </location>
</feature>
<dbReference type="Pfam" id="PF08019">
    <property type="entry name" value="EptA_B_N"/>
    <property type="match status" value="1"/>
</dbReference>
<protein>
    <submittedName>
        <fullName evidence="11">Phosphoethanolamine--lipid A transferase EptA</fullName>
    </submittedName>
</protein>
<sequence>MLLVAIIALLNAAIYQAPLYGYAAARQDTLSFSGALTLGTLYVVVAFVTATLLALAGLVSQRLLKPLCMAGAILNACALYFIQTYGVLLDKTMMGNVVNTDLAEAWSLWHPKLLLYVAVFGLVPCVLLARIDLRPVRRVRLAVFALVAVVGGLGWIYAASSTWLWIDKHARSLGGMILPWSYTINLARYQTAKWAAERQADPLPDATFGSDEKTVVMLVIGESARARNFSLYGYGRATNPQLAVSGAVALSNTSACATYTTEAVLCILSHDDPGLRLAGSKELLPSYLQRHGIDVFWRSNNWGEPPMRVASYERAKDLEAGCVGSLCTQDDLLLQGLEQRIRSSQRGKVFVVLHQSGSHGPAYAAKVPPSFEVFRPVCKSVELDRCTPESLVNAYDNTILYTDHVVARAIRLLQGLDGIPSTLLYISDHGESLGENGLYLHGTPIALAPDVQKEVPFLVWMSESFKRRKQIDEARLARGTAHSQANIFHSVMGAFDMRGGVYAKRLDIYAIGAPQSDGR</sequence>
<evidence type="ECO:0000256" key="5">
    <source>
        <dbReference type="ARBA" id="ARBA00022692"/>
    </source>
</evidence>
<name>A0ABV8D8G0_9BURK</name>
<dbReference type="InterPro" id="IPR000917">
    <property type="entry name" value="Sulfatase_N"/>
</dbReference>
<dbReference type="InterPro" id="IPR058130">
    <property type="entry name" value="PEA_transf_C"/>
</dbReference>
<evidence type="ECO:0000256" key="1">
    <source>
        <dbReference type="ARBA" id="ARBA00004429"/>
    </source>
</evidence>
<dbReference type="RefSeq" id="WP_067513285.1">
    <property type="nucleotide sequence ID" value="NZ_JAMXAX010000145.1"/>
</dbReference>
<dbReference type="PANTHER" id="PTHR30443">
    <property type="entry name" value="INNER MEMBRANE PROTEIN"/>
    <property type="match status" value="1"/>
</dbReference>
<evidence type="ECO:0000313" key="12">
    <source>
        <dbReference type="Proteomes" id="UP001595693"/>
    </source>
</evidence>
<dbReference type="Proteomes" id="UP001595693">
    <property type="component" value="Unassembled WGS sequence"/>
</dbReference>
<keyword evidence="3" id="KW-0997">Cell inner membrane</keyword>
<dbReference type="PANTHER" id="PTHR30443:SF0">
    <property type="entry name" value="PHOSPHOETHANOLAMINE TRANSFERASE EPTA"/>
    <property type="match status" value="1"/>
</dbReference>
<accession>A0ABV8D8G0</accession>
<feature type="transmembrane region" description="Helical" evidence="8">
    <location>
        <begin position="32"/>
        <end position="55"/>
    </location>
</feature>
<proteinExistence type="predicted"/>